<evidence type="ECO:0000259" key="3">
    <source>
        <dbReference type="Pfam" id="PF01145"/>
    </source>
</evidence>
<dbReference type="Gene3D" id="3.30.479.30">
    <property type="entry name" value="Band 7 domain"/>
    <property type="match status" value="1"/>
</dbReference>
<feature type="region of interest" description="Disordered" evidence="2">
    <location>
        <begin position="130"/>
        <end position="153"/>
    </location>
</feature>
<keyword evidence="5" id="KW-1185">Reference proteome</keyword>
<evidence type="ECO:0000313" key="4">
    <source>
        <dbReference type="EMBL" id="CEO95036.1"/>
    </source>
</evidence>
<gene>
    <name evidence="4" type="ORF">PBRA_003849</name>
</gene>
<dbReference type="AlphaFoldDB" id="A0A0G4IIM3"/>
<evidence type="ECO:0000256" key="2">
    <source>
        <dbReference type="SAM" id="MobiDB-lite"/>
    </source>
</evidence>
<dbReference type="EMBL" id="CDSF01000002">
    <property type="protein sequence ID" value="CEO95036.1"/>
    <property type="molecule type" value="Genomic_DNA"/>
</dbReference>
<dbReference type="InterPro" id="IPR001107">
    <property type="entry name" value="Band_7"/>
</dbReference>
<accession>A0A0G4IIM3</accession>
<dbReference type="Proteomes" id="UP000039324">
    <property type="component" value="Unassembled WGS sequence"/>
</dbReference>
<dbReference type="InterPro" id="IPR036013">
    <property type="entry name" value="Band_7/SPFH_dom_sf"/>
</dbReference>
<reference evidence="4 5" key="1">
    <citation type="submission" date="2015-02" db="EMBL/GenBank/DDBJ databases">
        <authorList>
            <person name="Chooi Y.-H."/>
        </authorList>
    </citation>
    <scope>NUCLEOTIDE SEQUENCE [LARGE SCALE GENOMIC DNA]</scope>
    <source>
        <strain evidence="4">E3</strain>
    </source>
</reference>
<dbReference type="SUPFAM" id="SSF117892">
    <property type="entry name" value="Band 7/SPFH domain"/>
    <property type="match status" value="1"/>
</dbReference>
<feature type="coiled-coil region" evidence="1">
    <location>
        <begin position="595"/>
        <end position="622"/>
    </location>
</feature>
<name>A0A0G4IIM3_PLABS</name>
<dbReference type="Pfam" id="PF01145">
    <property type="entry name" value="Band_7"/>
    <property type="match status" value="1"/>
</dbReference>
<dbReference type="OrthoDB" id="6738456at2759"/>
<dbReference type="STRING" id="37360.A0A0G4IIM3"/>
<feature type="domain" description="Band 7" evidence="3">
    <location>
        <begin position="388"/>
        <end position="582"/>
    </location>
</feature>
<organism evidence="4 5">
    <name type="scientific">Plasmodiophora brassicae</name>
    <name type="common">Clubroot disease agent</name>
    <dbReference type="NCBI Taxonomy" id="37360"/>
    <lineage>
        <taxon>Eukaryota</taxon>
        <taxon>Sar</taxon>
        <taxon>Rhizaria</taxon>
        <taxon>Endomyxa</taxon>
        <taxon>Phytomyxea</taxon>
        <taxon>Plasmodiophorida</taxon>
        <taxon>Plasmodiophoridae</taxon>
        <taxon>Plasmodiophora</taxon>
    </lineage>
</organism>
<protein>
    <recommendedName>
        <fullName evidence="3">Band 7 domain-containing protein</fullName>
    </recommendedName>
</protein>
<evidence type="ECO:0000313" key="5">
    <source>
        <dbReference type="Proteomes" id="UP000039324"/>
    </source>
</evidence>
<proteinExistence type="predicted"/>
<sequence length="726" mass="79531">MDVQACSRCSRVIFDFLAAVAISRHSDASICTNSVPALDSRSRVSVAQRIPAGICVLHSLPTVVLGSCLSSSASAIARHHPRRPPQSRTTVDYRIRTVGLHGTAGPGTVEHVAVDVVTTLFENGRARTRAAGRATRQPRDVFAGPEGRGQRRGRCRRPLAGGGVGFAVGGFDAGAMVLQAPAVWKPDIRSEKIDGTDDWTVPPAVKLHPYFVEVTTSMADALKELDERMKKNHDYHLISRKGTKPILGRVVSPGQMAVWNRNGRPVIAMRSGNYWNLSIRHNFDRLCSLTQPIDVLGLTAAQAGQSEALVVQDPENRVFIVRNGGFVAYGKYGRFRVIALVDTLKLGDDCAVKEPGTNRIVGWKREVKTTPPDCSSGSVTVATFFNVPANNVVILQRGNKMLLLGAGQHVLTNPNTTFRCFYSLGERQLTFKTLPAYTIEGVPVVLNVNLRYKVVDPLKLTASWEPRLSMTKQCLTHGTWLDYDDAFQALANPAQSAVNNVVSRLSYQQFMRANKLDKSVESHAIPWVEAFKKDGLTDLAQQARQYGILVESFDVLDRELEGALGRDLENIAEQVLRNQVQATQIELQNHIATEAQRGKLQMAQVEAEKQKCEADANFYSANKKSDAEYYCIINEAKGKAEGSRMQTEQEVKNTVSLAEARKQEAEMIGVANSKVPAGHAQAVQLAGIEVQKRKALPSTTTYFSGDIAESVAFKDLAVTGRQGVRT</sequence>
<keyword evidence="1" id="KW-0175">Coiled coil</keyword>
<evidence type="ECO:0000256" key="1">
    <source>
        <dbReference type="SAM" id="Coils"/>
    </source>
</evidence>